<evidence type="ECO:0000259" key="9">
    <source>
        <dbReference type="Pfam" id="PF13359"/>
    </source>
</evidence>
<keyword evidence="5" id="KW-0479">Metal-binding</keyword>
<feature type="region of interest" description="Disordered" evidence="8">
    <location>
        <begin position="42"/>
        <end position="70"/>
    </location>
</feature>
<dbReference type="GO" id="GO:0004518">
    <property type="term" value="F:nuclease activity"/>
    <property type="evidence" value="ECO:0007669"/>
    <property type="project" value="UniProtKB-KW"/>
</dbReference>
<evidence type="ECO:0000313" key="10">
    <source>
        <dbReference type="EMBL" id="KAL3686482.1"/>
    </source>
</evidence>
<dbReference type="GO" id="GO:0046872">
    <property type="term" value="F:metal ion binding"/>
    <property type="evidence" value="ECO:0007669"/>
    <property type="project" value="UniProtKB-KW"/>
</dbReference>
<keyword evidence="7" id="KW-0539">Nucleus</keyword>
<organism evidence="10 11">
    <name type="scientific">Riccia sorocarpa</name>
    <dbReference type="NCBI Taxonomy" id="122646"/>
    <lineage>
        <taxon>Eukaryota</taxon>
        <taxon>Viridiplantae</taxon>
        <taxon>Streptophyta</taxon>
        <taxon>Embryophyta</taxon>
        <taxon>Marchantiophyta</taxon>
        <taxon>Marchantiopsida</taxon>
        <taxon>Marchantiidae</taxon>
        <taxon>Marchantiales</taxon>
        <taxon>Ricciaceae</taxon>
        <taxon>Riccia</taxon>
    </lineage>
</organism>
<comment type="caution">
    <text evidence="10">The sequence shown here is derived from an EMBL/GenBank/DDBJ whole genome shotgun (WGS) entry which is preliminary data.</text>
</comment>
<feature type="domain" description="DDE Tnp4" evidence="9">
    <location>
        <begin position="177"/>
        <end position="341"/>
    </location>
</feature>
<gene>
    <name evidence="10" type="ORF">R1sor_009056</name>
</gene>
<dbReference type="EMBL" id="JBJQOH010000005">
    <property type="protein sequence ID" value="KAL3686482.1"/>
    <property type="molecule type" value="Genomic_DNA"/>
</dbReference>
<evidence type="ECO:0000256" key="5">
    <source>
        <dbReference type="ARBA" id="ARBA00022723"/>
    </source>
</evidence>
<evidence type="ECO:0000256" key="8">
    <source>
        <dbReference type="SAM" id="MobiDB-lite"/>
    </source>
</evidence>
<proteinExistence type="inferred from homology"/>
<protein>
    <recommendedName>
        <fullName evidence="9">DDE Tnp4 domain-containing protein</fullName>
    </recommendedName>
</protein>
<reference evidence="10 11" key="1">
    <citation type="submission" date="2024-09" db="EMBL/GenBank/DDBJ databases">
        <title>Chromosome-scale assembly of Riccia sorocarpa.</title>
        <authorList>
            <person name="Paukszto L."/>
        </authorList>
    </citation>
    <scope>NUCLEOTIDE SEQUENCE [LARGE SCALE GENOMIC DNA]</scope>
    <source>
        <strain evidence="10">LP-2024</strain>
        <tissue evidence="10">Aerial parts of the thallus</tissue>
    </source>
</reference>
<dbReference type="AlphaFoldDB" id="A0ABD3H7F7"/>
<dbReference type="PANTHER" id="PTHR22930">
    <property type="match status" value="1"/>
</dbReference>
<evidence type="ECO:0000256" key="2">
    <source>
        <dbReference type="ARBA" id="ARBA00004123"/>
    </source>
</evidence>
<comment type="cofactor">
    <cofactor evidence="1">
        <name>a divalent metal cation</name>
        <dbReference type="ChEBI" id="CHEBI:60240"/>
    </cofactor>
</comment>
<keyword evidence="11" id="KW-1185">Reference proteome</keyword>
<dbReference type="GO" id="GO:0005634">
    <property type="term" value="C:nucleus"/>
    <property type="evidence" value="ECO:0007669"/>
    <property type="project" value="UniProtKB-SubCell"/>
</dbReference>
<comment type="subcellular location">
    <subcellularLocation>
        <location evidence="2">Nucleus</location>
    </subcellularLocation>
</comment>
<sequence>MRALSIEEEGRVDRERIVSADQKWDKVASMVKAQLVEVTSSQVKKPSKEPPCMSKSFMDLPADDGPAMEQRSSVNSMDWENSGVQSDIEADHLALSSSTAVLPALDAATLAEVLSSIATVVIGVIGTIQQLIRSQDYVQHLDQDSRWWVKERSLIDDEGDTLVPEGLWTSEYPRCAIDGTFVKVRCPQSEADSYFNRKCYASLVLQAVADSDGCSLDISCGMPGSVHDRRVLRRSQFLEKVETGAILREPVININNGYELRPYVLGDAGYTLHTWLMVPFFINQNSTPAQHMFTERQIRGRICVEQAFCILKARWRILQSGILSSISWAARIVHACCILHNLLVKSRIVVHDGLAVAENARPPARHLHGGSRMESARSRTEGALVRNQLAVYLMNSNE</sequence>
<dbReference type="Proteomes" id="UP001633002">
    <property type="component" value="Unassembled WGS sequence"/>
</dbReference>
<accession>A0ABD3H7F7</accession>
<dbReference type="PANTHER" id="PTHR22930:SF85">
    <property type="entry name" value="GH03217P-RELATED"/>
    <property type="match status" value="1"/>
</dbReference>
<evidence type="ECO:0000256" key="7">
    <source>
        <dbReference type="ARBA" id="ARBA00023242"/>
    </source>
</evidence>
<evidence type="ECO:0000313" key="11">
    <source>
        <dbReference type="Proteomes" id="UP001633002"/>
    </source>
</evidence>
<keyword evidence="4" id="KW-0540">Nuclease</keyword>
<dbReference type="GO" id="GO:0016787">
    <property type="term" value="F:hydrolase activity"/>
    <property type="evidence" value="ECO:0007669"/>
    <property type="project" value="UniProtKB-KW"/>
</dbReference>
<dbReference type="InterPro" id="IPR027806">
    <property type="entry name" value="HARBI1_dom"/>
</dbReference>
<dbReference type="Pfam" id="PF13359">
    <property type="entry name" value="DDE_Tnp_4"/>
    <property type="match status" value="1"/>
</dbReference>
<evidence type="ECO:0000256" key="6">
    <source>
        <dbReference type="ARBA" id="ARBA00022801"/>
    </source>
</evidence>
<comment type="similarity">
    <text evidence="3">Belongs to the HARBI1 family.</text>
</comment>
<name>A0ABD3H7F7_9MARC</name>
<evidence type="ECO:0000256" key="3">
    <source>
        <dbReference type="ARBA" id="ARBA00006958"/>
    </source>
</evidence>
<keyword evidence="6" id="KW-0378">Hydrolase</keyword>
<evidence type="ECO:0000256" key="1">
    <source>
        <dbReference type="ARBA" id="ARBA00001968"/>
    </source>
</evidence>
<evidence type="ECO:0000256" key="4">
    <source>
        <dbReference type="ARBA" id="ARBA00022722"/>
    </source>
</evidence>
<dbReference type="InterPro" id="IPR045249">
    <property type="entry name" value="HARBI1-like"/>
</dbReference>